<evidence type="ECO:0000256" key="1">
    <source>
        <dbReference type="ARBA" id="ARBA00022679"/>
    </source>
</evidence>
<dbReference type="GO" id="GO:0009103">
    <property type="term" value="P:lipopolysaccharide biosynthetic process"/>
    <property type="evidence" value="ECO:0007669"/>
    <property type="project" value="TreeGrafter"/>
</dbReference>
<dbReference type="RefSeq" id="WP_046551261.1">
    <property type="nucleotide sequence ID" value="NZ_CP011308.1"/>
</dbReference>
<reference evidence="3 4" key="1">
    <citation type="submission" date="2015-04" db="EMBL/GenBank/DDBJ databases">
        <title>Complete genome sequence of Sulfurovum lithotrophicum ATCC BAA-797T.</title>
        <authorList>
            <person name="Ahn J."/>
            <person name="Park G."/>
            <person name="Jeon W."/>
            <person name="Jang Y."/>
            <person name="Jang M."/>
            <person name="Lee H."/>
            <person name="Lee H."/>
        </authorList>
    </citation>
    <scope>NUCLEOTIDE SEQUENCE [LARGE SCALE GENOMIC DNA]</scope>
    <source>
        <strain evidence="4">ATCC BAA-797 / 42BKT</strain>
    </source>
</reference>
<organism evidence="3 4">
    <name type="scientific">Sulfurovum lithotrophicum</name>
    <dbReference type="NCBI Taxonomy" id="206403"/>
    <lineage>
        <taxon>Bacteria</taxon>
        <taxon>Pseudomonadati</taxon>
        <taxon>Campylobacterota</taxon>
        <taxon>Epsilonproteobacteria</taxon>
        <taxon>Campylobacterales</taxon>
        <taxon>Sulfurovaceae</taxon>
        <taxon>Sulfurovum</taxon>
    </lineage>
</organism>
<reference evidence="4" key="2">
    <citation type="journal article" date="2017" name="Stand. Genomic Sci.">
        <title>Complete genome sequence of the sulfur-oxidizing chemolithoautotrophic Sulfurovum lithotrophicum 42BKTT.</title>
        <authorList>
            <person name="Jeon W."/>
            <person name="Priscilla L."/>
            <person name="Park G."/>
            <person name="Lee H."/>
            <person name="Lee N."/>
            <person name="Lee D."/>
            <person name="Kwon H."/>
            <person name="Ahn I."/>
            <person name="Lee C."/>
            <person name="Lee H."/>
            <person name="Ahn J."/>
        </authorList>
    </citation>
    <scope>NUCLEOTIDE SEQUENCE [LARGE SCALE GENOMIC DNA]</scope>
    <source>
        <strain evidence="4">ATCC BAA-797 / 42BKT</strain>
    </source>
</reference>
<dbReference type="OrthoDB" id="9775208at2"/>
<accession>A0A7U4RQX4</accession>
<dbReference type="CDD" id="cd03801">
    <property type="entry name" value="GT4_PimA-like"/>
    <property type="match status" value="1"/>
</dbReference>
<dbReference type="SUPFAM" id="SSF53756">
    <property type="entry name" value="UDP-Glycosyltransferase/glycogen phosphorylase"/>
    <property type="match status" value="1"/>
</dbReference>
<dbReference type="Gene3D" id="3.40.50.2000">
    <property type="entry name" value="Glycogen Phosphorylase B"/>
    <property type="match status" value="2"/>
</dbReference>
<keyword evidence="4" id="KW-1185">Reference proteome</keyword>
<dbReference type="Proteomes" id="UP000034444">
    <property type="component" value="Chromosome"/>
</dbReference>
<evidence type="ECO:0000313" key="3">
    <source>
        <dbReference type="EMBL" id="AKF25181.1"/>
    </source>
</evidence>
<dbReference type="InterPro" id="IPR001296">
    <property type="entry name" value="Glyco_trans_1"/>
</dbReference>
<dbReference type="PANTHER" id="PTHR46401">
    <property type="entry name" value="GLYCOSYLTRANSFERASE WBBK-RELATED"/>
    <property type="match status" value="1"/>
</dbReference>
<keyword evidence="1" id="KW-0808">Transferase</keyword>
<evidence type="ECO:0000313" key="4">
    <source>
        <dbReference type="Proteomes" id="UP000034444"/>
    </source>
</evidence>
<evidence type="ECO:0000259" key="2">
    <source>
        <dbReference type="Pfam" id="PF00534"/>
    </source>
</evidence>
<feature type="domain" description="Glycosyl transferase family 1" evidence="2">
    <location>
        <begin position="175"/>
        <end position="337"/>
    </location>
</feature>
<name>A0A7U4RQX4_9BACT</name>
<dbReference type="Pfam" id="PF00534">
    <property type="entry name" value="Glycos_transf_1"/>
    <property type="match status" value="1"/>
</dbReference>
<dbReference type="KEGG" id="slh:YH65_07085"/>
<dbReference type="AlphaFoldDB" id="A0A7U4RQX4"/>
<dbReference type="GO" id="GO:0016757">
    <property type="term" value="F:glycosyltransferase activity"/>
    <property type="evidence" value="ECO:0007669"/>
    <property type="project" value="InterPro"/>
</dbReference>
<gene>
    <name evidence="3" type="ORF">YH65_07085</name>
</gene>
<sequence>MKKTKLLLIGSLPPPWHGQSIAFQSVVDCLEGNDMKIIESSFRSKGSLGSIARLLLYFVKVPYYFIVYRPTIVYFLCSRSKIGSLRDIYLLLFTYLSSAKFYNHLHGSDLSEFISGLPPILRKIYIKLYKHVDAHAVLIKGMESEFDFLGKPDIVKVIPNFYSNVPKVDLTVKSHQDNKIQILYLSSIMKSKGIFDLIDAVDILQEKEHNIKLVIAGGFVGDTELSLSEVEKTFYEIISDKEYIEYVGVVDAETKFNLLAQSHVFALPSYYKSEAVPLSIIEAMRMGCYIIATKYKFLPSLVKDNINGGLVGIKSPRDVADKIESIIDNRELLNKISMHNIAESKRKYSEESYHANIKNFLGITKK</sequence>
<dbReference type="PANTHER" id="PTHR46401:SF2">
    <property type="entry name" value="GLYCOSYLTRANSFERASE WBBK-RELATED"/>
    <property type="match status" value="1"/>
</dbReference>
<protein>
    <recommendedName>
        <fullName evidence="2">Glycosyl transferase family 1 domain-containing protein</fullName>
    </recommendedName>
</protein>
<dbReference type="EMBL" id="CP011308">
    <property type="protein sequence ID" value="AKF25181.1"/>
    <property type="molecule type" value="Genomic_DNA"/>
</dbReference>
<proteinExistence type="predicted"/>